<dbReference type="Proteomes" id="UP000887159">
    <property type="component" value="Unassembled WGS sequence"/>
</dbReference>
<organism evidence="1 2">
    <name type="scientific">Trichonephila clavipes</name>
    <name type="common">Golden silk orbweaver</name>
    <name type="synonym">Nephila clavipes</name>
    <dbReference type="NCBI Taxonomy" id="2585209"/>
    <lineage>
        <taxon>Eukaryota</taxon>
        <taxon>Metazoa</taxon>
        <taxon>Ecdysozoa</taxon>
        <taxon>Arthropoda</taxon>
        <taxon>Chelicerata</taxon>
        <taxon>Arachnida</taxon>
        <taxon>Araneae</taxon>
        <taxon>Araneomorphae</taxon>
        <taxon>Entelegynae</taxon>
        <taxon>Araneoidea</taxon>
        <taxon>Nephilidae</taxon>
        <taxon>Trichonephila</taxon>
    </lineage>
</organism>
<keyword evidence="2" id="KW-1185">Reference proteome</keyword>
<reference evidence="1" key="1">
    <citation type="submission" date="2020-08" db="EMBL/GenBank/DDBJ databases">
        <title>Multicomponent nature underlies the extraordinary mechanical properties of spider dragline silk.</title>
        <authorList>
            <person name="Kono N."/>
            <person name="Nakamura H."/>
            <person name="Mori M."/>
            <person name="Yoshida Y."/>
            <person name="Ohtoshi R."/>
            <person name="Malay A.D."/>
            <person name="Moran D.A.P."/>
            <person name="Tomita M."/>
            <person name="Numata K."/>
            <person name="Arakawa K."/>
        </authorList>
    </citation>
    <scope>NUCLEOTIDE SEQUENCE</scope>
</reference>
<proteinExistence type="predicted"/>
<accession>A0A8X6R239</accession>
<protein>
    <submittedName>
        <fullName evidence="1">Uncharacterized protein</fullName>
    </submittedName>
</protein>
<evidence type="ECO:0000313" key="1">
    <source>
        <dbReference type="EMBL" id="GFX86993.1"/>
    </source>
</evidence>
<gene>
    <name evidence="1" type="ORF">TNCV_2636331</name>
</gene>
<name>A0A8X6R239_TRICX</name>
<sequence length="131" mass="15295">MKGKQSLKGKNRRNVDEIPKFFKGTIYFIEHTFNKHSEQCPRQHLLLISSRQNVSDAPFRYAGPFLKLGQSHYRPLNRFWLKFRRNVESTFTLPYEPSVKTISVNTPSTITREAINTSLAVNVVFLPLWEP</sequence>
<dbReference type="EMBL" id="BMAU01021021">
    <property type="protein sequence ID" value="GFX86993.1"/>
    <property type="molecule type" value="Genomic_DNA"/>
</dbReference>
<evidence type="ECO:0000313" key="2">
    <source>
        <dbReference type="Proteomes" id="UP000887159"/>
    </source>
</evidence>
<dbReference type="AlphaFoldDB" id="A0A8X6R239"/>
<comment type="caution">
    <text evidence="1">The sequence shown here is derived from an EMBL/GenBank/DDBJ whole genome shotgun (WGS) entry which is preliminary data.</text>
</comment>